<proteinExistence type="inferred from homology"/>
<gene>
    <name evidence="6" type="ORF">AWRI4620_LOCUS1507</name>
</gene>
<evidence type="ECO:0000256" key="1">
    <source>
        <dbReference type="ARBA" id="ARBA00022487"/>
    </source>
</evidence>
<dbReference type="PANTHER" id="PTHR33938">
    <property type="entry name" value="FERULOYL ESTERASE B-RELATED"/>
    <property type="match status" value="1"/>
</dbReference>
<dbReference type="GO" id="GO:0052689">
    <property type="term" value="F:carboxylic ester hydrolase activity"/>
    <property type="evidence" value="ECO:0007669"/>
    <property type="project" value="UniProtKB-KW"/>
</dbReference>
<dbReference type="AlphaFoldDB" id="A0A9N8KHT0"/>
<dbReference type="OrthoDB" id="3039123at2759"/>
<dbReference type="EC" id="3.1.1.-" evidence="5"/>
<dbReference type="Proteomes" id="UP000745764">
    <property type="component" value="Unassembled WGS sequence"/>
</dbReference>
<accession>A0A9N8KHT0</accession>
<dbReference type="Pfam" id="PF07519">
    <property type="entry name" value="Tannase"/>
    <property type="match status" value="1"/>
</dbReference>
<dbReference type="InterPro" id="IPR011118">
    <property type="entry name" value="Tannase/feruloyl_esterase"/>
</dbReference>
<sequence>MGAGLNYNFAVISTDTGHNSISANGTWAYHNEGAQLDWGYRAMHGSVVLGKQLTTAYYSNDILYSYYSGCSTGGSKSCCSH</sequence>
<evidence type="ECO:0000256" key="2">
    <source>
        <dbReference type="ARBA" id="ARBA00022729"/>
    </source>
</evidence>
<dbReference type="EMBL" id="CAINUL010000002">
    <property type="protein sequence ID" value="CAD0107252.1"/>
    <property type="molecule type" value="Genomic_DNA"/>
</dbReference>
<keyword evidence="1" id="KW-0719">Serine esterase</keyword>
<name>A0A9N8KHT0_9PEZI</name>
<keyword evidence="2" id="KW-0732">Signal</keyword>
<reference evidence="6" key="1">
    <citation type="submission" date="2020-06" db="EMBL/GenBank/DDBJ databases">
        <authorList>
            <person name="Onetto C."/>
        </authorList>
    </citation>
    <scope>NUCLEOTIDE SEQUENCE</scope>
</reference>
<protein>
    <recommendedName>
        <fullName evidence="5">Carboxylic ester hydrolase</fullName>
        <ecNumber evidence="5">3.1.1.-</ecNumber>
    </recommendedName>
</protein>
<keyword evidence="3 5" id="KW-0378">Hydrolase</keyword>
<keyword evidence="7" id="KW-1185">Reference proteome</keyword>
<evidence type="ECO:0000313" key="7">
    <source>
        <dbReference type="Proteomes" id="UP000745764"/>
    </source>
</evidence>
<evidence type="ECO:0000256" key="5">
    <source>
        <dbReference type="RuleBase" id="RU361238"/>
    </source>
</evidence>
<comment type="similarity">
    <text evidence="5">Belongs to the tannase family.</text>
</comment>
<comment type="caution">
    <text evidence="6">The sequence shown here is derived from an EMBL/GenBank/DDBJ whole genome shotgun (WGS) entry which is preliminary data.</text>
</comment>
<evidence type="ECO:0000313" key="6">
    <source>
        <dbReference type="EMBL" id="CAD0107252.1"/>
    </source>
</evidence>
<dbReference type="PANTHER" id="PTHR33938:SF2">
    <property type="entry name" value="CARBOXYLIC ESTER HYDROLASE"/>
    <property type="match status" value="1"/>
</dbReference>
<keyword evidence="4" id="KW-1015">Disulfide bond</keyword>
<evidence type="ECO:0000256" key="3">
    <source>
        <dbReference type="ARBA" id="ARBA00022801"/>
    </source>
</evidence>
<organism evidence="6 7">
    <name type="scientific">Aureobasidium uvarum</name>
    <dbReference type="NCBI Taxonomy" id="2773716"/>
    <lineage>
        <taxon>Eukaryota</taxon>
        <taxon>Fungi</taxon>
        <taxon>Dikarya</taxon>
        <taxon>Ascomycota</taxon>
        <taxon>Pezizomycotina</taxon>
        <taxon>Dothideomycetes</taxon>
        <taxon>Dothideomycetidae</taxon>
        <taxon>Dothideales</taxon>
        <taxon>Saccotheciaceae</taxon>
        <taxon>Aureobasidium</taxon>
    </lineage>
</organism>
<evidence type="ECO:0000256" key="4">
    <source>
        <dbReference type="ARBA" id="ARBA00023157"/>
    </source>
</evidence>